<evidence type="ECO:0000313" key="1">
    <source>
        <dbReference type="EMBL" id="AFD07433.1"/>
    </source>
</evidence>
<accession>H8KUK9</accession>
<dbReference type="KEGG" id="scn:Solca_2392"/>
<dbReference type="RefSeq" id="WP_014680660.1">
    <property type="nucleotide sequence ID" value="NC_017770.1"/>
</dbReference>
<gene>
    <name evidence="1" type="ordered locus">Solca_2392</name>
</gene>
<sequence>MNKFFLVSLIVLIPYILRAQQPEESQVKLRQVTPPSPQASALGKYGDIPVGNFTGTADISIPIYSLKIKDFTLPVAISYHTGGIKVEETATNVGLGWALSYGGNISVSVNGLNDFESNGFCNVISDPLKRLPDQPFPSNNVYNWYADGGGDLYKFAVDAAEGTTDTEPDLHYYSIPGNSGKFYFDQYDQAHTIPMSALKIQHFDGKYQITDEKGIIYSFEDVDQSVYDNTCNVGTVTGNFLLTKILLPDNNWITFTYVNNQYSLLTAKPETRTKLAAGQYGPTILECSNMANTITIRERVITKIESSTGTTVQFNYGTDRLDLPGTKNLASIAVLYQGQTKETYEFRQSYFSGTESRLKLDKVICNTNQTYEFEYETSVSLPSRLSFSQDHWGYYNNKSNNTLLPLDTEYGFTTGADRSPDFNYAKMAILKKVIYPTKGYTILEYEPNDYVYSGVKNVDVEKYNNLYSVADQTVTKQFTLPAPAQVLSVRAFYNAVAMNPGDEIPMDAPCSISLSGPNGYFSSFQGGSLSQGELLTGLAAGTYTMDLTTTGSYPSGYFSITVVERTSTNVTENREIGGLRVKRKTDYDAITSNNKVTRYLYKDEKTGLSTGKINFQPQYTYLYTHANMKDVISFTNYWKQATSSIFPLGSIKGGSVAYTTVTVLNGENGENGKIVYNYSFFPPYNIQNSFPLVPTSNEDWHNGLLLNEKSYKYNSPNDFSLIGQTINYYSDKKEEDFWNAHYSAQSLKANEYLRGWAIRIIYKNPPGTSGLSFTPATFSFNDYHLESKWLRLDSTVTRQYYGTDSVSTSQLFEYGNPAHFLKTKQTVLASNKIKYSTEFKYPQDSFTGLSATAETARQQLVAKNNITALMESSRYVGATKLEQIRTSYKVFSSNLCLPETIEAQSGSAELEKRVQFNNYNTYGNLLNQSLTDGAKIGYQWSAANQSLLAECKNAAENEFYFESFEEDAAASIVKFHTGKKCNYNRNFTVSFTKPNTRSYLISWFEFDGSKWVYKEETYTGSKAFTTTQYVDDIRVYPFDAQMTSYTYDPLVGMTSATDVKGQTAFYEYDEFGRLKYIKDADGFILKDHTYNYKQ</sequence>
<dbReference type="OrthoDB" id="903892at2"/>
<dbReference type="EMBL" id="CP003349">
    <property type="protein sequence ID" value="AFD07433.1"/>
    <property type="molecule type" value="Genomic_DNA"/>
</dbReference>
<dbReference type="STRING" id="929556.Solca_2392"/>
<evidence type="ECO:0008006" key="3">
    <source>
        <dbReference type="Google" id="ProtNLM"/>
    </source>
</evidence>
<dbReference type="Proteomes" id="UP000007590">
    <property type="component" value="Chromosome"/>
</dbReference>
<dbReference type="eggNOG" id="COG3209">
    <property type="taxonomic scope" value="Bacteria"/>
</dbReference>
<dbReference type="AlphaFoldDB" id="H8KUK9"/>
<dbReference type="HOGENOM" id="CLU_258838_0_0_10"/>
<keyword evidence="2" id="KW-1185">Reference proteome</keyword>
<evidence type="ECO:0000313" key="2">
    <source>
        <dbReference type="Proteomes" id="UP000007590"/>
    </source>
</evidence>
<proteinExistence type="predicted"/>
<reference evidence="1" key="1">
    <citation type="submission" date="2012-02" db="EMBL/GenBank/DDBJ databases">
        <title>The complete genome of Solitalea canadensis DSM 3403.</title>
        <authorList>
            <consortium name="US DOE Joint Genome Institute (JGI-PGF)"/>
            <person name="Lucas S."/>
            <person name="Copeland A."/>
            <person name="Lapidus A."/>
            <person name="Glavina del Rio T."/>
            <person name="Dalin E."/>
            <person name="Tice H."/>
            <person name="Bruce D."/>
            <person name="Goodwin L."/>
            <person name="Pitluck S."/>
            <person name="Peters L."/>
            <person name="Ovchinnikova G."/>
            <person name="Lu M."/>
            <person name="Kyrpides N."/>
            <person name="Mavromatis K."/>
            <person name="Ivanova N."/>
            <person name="Brettin T."/>
            <person name="Detter J.C."/>
            <person name="Han C."/>
            <person name="Larimer F."/>
            <person name="Land M."/>
            <person name="Hauser L."/>
            <person name="Markowitz V."/>
            <person name="Cheng J.-F."/>
            <person name="Hugenholtz P."/>
            <person name="Woyke T."/>
            <person name="Wu D."/>
            <person name="Spring S."/>
            <person name="Schroeder M."/>
            <person name="Kopitz M."/>
            <person name="Brambilla E."/>
            <person name="Klenk H.-P."/>
            <person name="Eisen J.A."/>
        </authorList>
    </citation>
    <scope>NUCLEOTIDE SEQUENCE</scope>
    <source>
        <strain evidence="1">DSM 3403</strain>
    </source>
</reference>
<name>H8KUK9_SOLCM</name>
<organism evidence="1 2">
    <name type="scientific">Solitalea canadensis (strain ATCC 29591 / DSM 3403 / JCM 21819 / LMG 8368 / NBRC 15130 / NCIMB 12057 / USAM 9D)</name>
    <name type="common">Flexibacter canadensis</name>
    <dbReference type="NCBI Taxonomy" id="929556"/>
    <lineage>
        <taxon>Bacteria</taxon>
        <taxon>Pseudomonadati</taxon>
        <taxon>Bacteroidota</taxon>
        <taxon>Sphingobacteriia</taxon>
        <taxon>Sphingobacteriales</taxon>
        <taxon>Sphingobacteriaceae</taxon>
        <taxon>Solitalea</taxon>
    </lineage>
</organism>
<protein>
    <recommendedName>
        <fullName evidence="3">YD repeat-containing protein</fullName>
    </recommendedName>
</protein>